<gene>
    <name evidence="3" type="ORF">J2S37_001840</name>
</gene>
<reference evidence="3 4" key="1">
    <citation type="submission" date="2023-07" db="EMBL/GenBank/DDBJ databases">
        <title>Sequencing the genomes of 1000 actinobacteria strains.</title>
        <authorList>
            <person name="Klenk H.-P."/>
        </authorList>
    </citation>
    <scope>NUCLEOTIDE SEQUENCE [LARGE SCALE GENOMIC DNA]</scope>
    <source>
        <strain evidence="3 4">DSM 44508</strain>
    </source>
</reference>
<dbReference type="Proteomes" id="UP001183619">
    <property type="component" value="Unassembled WGS sequence"/>
</dbReference>
<feature type="coiled-coil region" evidence="1">
    <location>
        <begin position="541"/>
        <end position="575"/>
    </location>
</feature>
<evidence type="ECO:0000313" key="3">
    <source>
        <dbReference type="EMBL" id="MDR7355302.1"/>
    </source>
</evidence>
<dbReference type="SUPFAM" id="SSF52540">
    <property type="entry name" value="P-loop containing nucleoside triphosphate hydrolases"/>
    <property type="match status" value="2"/>
</dbReference>
<dbReference type="Gene3D" id="3.40.50.300">
    <property type="entry name" value="P-loop containing nucleotide triphosphate hydrolases"/>
    <property type="match status" value="2"/>
</dbReference>
<keyword evidence="3" id="KW-0269">Exonuclease</keyword>
<evidence type="ECO:0000313" key="4">
    <source>
        <dbReference type="Proteomes" id="UP001183619"/>
    </source>
</evidence>
<evidence type="ECO:0000256" key="1">
    <source>
        <dbReference type="SAM" id="Coils"/>
    </source>
</evidence>
<dbReference type="PANTHER" id="PTHR41259">
    <property type="entry name" value="DOUBLE-STRAND BREAK REPAIR RAD50 ATPASE, PUTATIVE-RELATED"/>
    <property type="match status" value="1"/>
</dbReference>
<dbReference type="InterPro" id="IPR027417">
    <property type="entry name" value="P-loop_NTPase"/>
</dbReference>
<keyword evidence="1" id="KW-0175">Coiled coil</keyword>
<sequence length="860" mass="97155">MRIHEIEIFHFRGITHLTLTDLPTNGLIVISGPNEAGKSTILEAIDTALNTKSTSKASHIKEIKSLNHDEPPRVKLRIELAGHIIELDKQYLKSPKTLITIDNRTYSGEEAEKQLAQLKTEHIDDALYAAMFNRQDNMLHDLALAEIQPLEQVLRSHTSTNTHAEIDTPNTGNSLIDAALKEKLTYFTKNNRPTGILKEAEERLNTAHEQERTCLEALNQLENYVTEHTRIEKQRDLARTRLPELRHGLDNYRSELSEITELETTLTTATNTYEKAELALTHARTEHTRRVEKEKEIERLRIQVASHEAELEPALEKVEAEKRARKRVVDTRNEAIAHAKAARETLTALKNEQRAAQATHRLAENRALIKAIDELENEAEPLRARKPLAKKHYARLEAAFEKLKEVRIKVSVQATTLALYADDATTITLNGSAQHIDAEPYELPITSETSIVIGKVTARITPGAGLGLHELEKAEDEWEKLCTELDVDDLEHAKQRVDAESQLARINDHIKALLKSRTRSEIEEEIARDASEACEASGRSLDEINAEIAAAEETLTHAETQRDELDRELETFEQSPAQIKVLQLQDALGTSRAILDRETLSLHEEEKALSSTQLEENLLHATAAFTQARSTREEIQRCVDTLDPEHKRKLVEVAEAKVKNCEAEIRSAERELDRMAGYIEQATGVAADYDRARNERTEAQRRYEVLSARARAAALLYDVLAKHQRHARERYAEPFMHKLQMLGRVVFGKDVSFELSENLQVLARTQQGVRVSKKNLSGGAQEQVEILIRLAVSSLVAEHGLPVFFDDVLGSTDDERLDSMAAVFNSLSKKQQIFVLTCAPVRYQGVGVSREYFIKDLQRM</sequence>
<dbReference type="Pfam" id="PF13175">
    <property type="entry name" value="AAA_15"/>
    <property type="match status" value="1"/>
</dbReference>
<evidence type="ECO:0000259" key="2">
    <source>
        <dbReference type="Pfam" id="PF13175"/>
    </source>
</evidence>
<feature type="domain" description="Endonuclease GajA/Old nuclease/RecF-like AAA" evidence="2">
    <location>
        <begin position="1"/>
        <end position="346"/>
    </location>
</feature>
<proteinExistence type="predicted"/>
<keyword evidence="3" id="KW-0378">Hydrolase</keyword>
<name>A0ABU2B9K1_9CORY</name>
<accession>A0ABU2B9K1</accession>
<comment type="caution">
    <text evidence="3">The sequence shown here is derived from an EMBL/GenBank/DDBJ whole genome shotgun (WGS) entry which is preliminary data.</text>
</comment>
<keyword evidence="4" id="KW-1185">Reference proteome</keyword>
<organism evidence="3 4">
    <name type="scientific">Corynebacterium felinum</name>
    <dbReference type="NCBI Taxonomy" id="131318"/>
    <lineage>
        <taxon>Bacteria</taxon>
        <taxon>Bacillati</taxon>
        <taxon>Actinomycetota</taxon>
        <taxon>Actinomycetes</taxon>
        <taxon>Mycobacteriales</taxon>
        <taxon>Corynebacteriaceae</taxon>
        <taxon>Corynebacterium</taxon>
    </lineage>
</organism>
<feature type="coiled-coil region" evidence="1">
    <location>
        <begin position="651"/>
        <end position="709"/>
    </location>
</feature>
<feature type="coiled-coil region" evidence="1">
    <location>
        <begin position="259"/>
        <end position="385"/>
    </location>
</feature>
<dbReference type="RefSeq" id="WP_277105537.1">
    <property type="nucleotide sequence ID" value="NZ_BAAAJS010000078.1"/>
</dbReference>
<keyword evidence="3" id="KW-0540">Nuclease</keyword>
<dbReference type="GO" id="GO:0004527">
    <property type="term" value="F:exonuclease activity"/>
    <property type="evidence" value="ECO:0007669"/>
    <property type="project" value="UniProtKB-KW"/>
</dbReference>
<dbReference type="InterPro" id="IPR041685">
    <property type="entry name" value="AAA_GajA/Old/RecF-like"/>
</dbReference>
<dbReference type="PANTHER" id="PTHR41259:SF1">
    <property type="entry name" value="DOUBLE-STRAND BREAK REPAIR RAD50 ATPASE, PUTATIVE-RELATED"/>
    <property type="match status" value="1"/>
</dbReference>
<protein>
    <submittedName>
        <fullName evidence="3">DNA repair exonuclease SbcCD ATPase subunit</fullName>
    </submittedName>
</protein>
<dbReference type="EMBL" id="JAVDYF010000001">
    <property type="protein sequence ID" value="MDR7355302.1"/>
    <property type="molecule type" value="Genomic_DNA"/>
</dbReference>